<evidence type="ECO:0000313" key="1">
    <source>
        <dbReference type="EMBL" id="QNO16522.1"/>
    </source>
</evidence>
<gene>
    <name evidence="1" type="ORF">HYG86_17955</name>
</gene>
<proteinExistence type="predicted"/>
<reference evidence="1 2" key="1">
    <citation type="submission" date="2020-07" db="EMBL/GenBank/DDBJ databases">
        <title>Alkalicella. sp. LB2 genome.</title>
        <authorList>
            <person name="Postec A."/>
            <person name="Quemeneur M."/>
        </authorList>
    </citation>
    <scope>NUCLEOTIDE SEQUENCE [LARGE SCALE GENOMIC DNA]</scope>
    <source>
        <strain evidence="1 2">LB2</strain>
    </source>
</reference>
<dbReference type="RefSeq" id="WP_213166915.1">
    <property type="nucleotide sequence ID" value="NZ_CP058559.1"/>
</dbReference>
<dbReference type="EMBL" id="CP058559">
    <property type="protein sequence ID" value="QNO16522.1"/>
    <property type="molecule type" value="Genomic_DNA"/>
</dbReference>
<organism evidence="1 2">
    <name type="scientific">Alkalicella caledoniensis</name>
    <dbReference type="NCBI Taxonomy" id="2731377"/>
    <lineage>
        <taxon>Bacteria</taxon>
        <taxon>Bacillati</taxon>
        <taxon>Bacillota</taxon>
        <taxon>Clostridia</taxon>
        <taxon>Eubacteriales</taxon>
        <taxon>Proteinivoracaceae</taxon>
        <taxon>Alkalicella</taxon>
    </lineage>
</organism>
<evidence type="ECO:0000313" key="2">
    <source>
        <dbReference type="Proteomes" id="UP000516160"/>
    </source>
</evidence>
<dbReference type="KEGG" id="acae:HYG86_17955"/>
<accession>A0A7G9WCW0</accession>
<sequence>MAKFLIKRKKSFPVHKNNPYRTRDIVIVGKLVKRNKIEIKVQQIDWTLKTKVDDKAAIYIVDSEYDYVSLVKMLNKELKDTNELTRLIEDWLDKNKYQYCLDESSSKQ</sequence>
<dbReference type="AlphaFoldDB" id="A0A7G9WCW0"/>
<name>A0A7G9WCW0_ALKCA</name>
<keyword evidence="2" id="KW-1185">Reference proteome</keyword>
<dbReference type="Proteomes" id="UP000516160">
    <property type="component" value="Chromosome"/>
</dbReference>
<protein>
    <submittedName>
        <fullName evidence="1">Uncharacterized protein</fullName>
    </submittedName>
</protein>